<sequence>MDLFNSKMSFKKEEEQYFDKCIRYNLNNNNNNQIIIDLPSSFEFGNQKKIEIVIRDGLKTKGDVSSFEDIDYDNTILKKYKYVLYGTIFHIDNETITISCGGLIVFVSGKIPNIKQFFQKQNVFILMN</sequence>
<reference evidence="1" key="1">
    <citation type="submission" date="2018-05" db="EMBL/GenBank/DDBJ databases">
        <authorList>
            <person name="Lanie J.A."/>
            <person name="Ng W.-L."/>
            <person name="Kazmierczak K.M."/>
            <person name="Andrzejewski T.M."/>
            <person name="Davidsen T.M."/>
            <person name="Wayne K.J."/>
            <person name="Tettelin H."/>
            <person name="Glass J.I."/>
            <person name="Rusch D."/>
            <person name="Podicherti R."/>
            <person name="Tsui H.-C.T."/>
            <person name="Winkler M.E."/>
        </authorList>
    </citation>
    <scope>NUCLEOTIDE SEQUENCE</scope>
</reference>
<dbReference type="AlphaFoldDB" id="A0A382U5M4"/>
<protein>
    <submittedName>
        <fullName evidence="1">Uncharacterized protein</fullName>
    </submittedName>
</protein>
<name>A0A382U5M4_9ZZZZ</name>
<organism evidence="1">
    <name type="scientific">marine metagenome</name>
    <dbReference type="NCBI Taxonomy" id="408172"/>
    <lineage>
        <taxon>unclassified sequences</taxon>
        <taxon>metagenomes</taxon>
        <taxon>ecological metagenomes</taxon>
    </lineage>
</organism>
<dbReference type="Pfam" id="PF03870">
    <property type="entry name" value="RNA_pol_Rpb8"/>
    <property type="match status" value="1"/>
</dbReference>
<dbReference type="SUPFAM" id="SSF50249">
    <property type="entry name" value="Nucleic acid-binding proteins"/>
    <property type="match status" value="1"/>
</dbReference>
<gene>
    <name evidence="1" type="ORF">METZ01_LOCUS382111</name>
</gene>
<dbReference type="InterPro" id="IPR005570">
    <property type="entry name" value="RPABC3"/>
</dbReference>
<dbReference type="GO" id="GO:0006351">
    <property type="term" value="P:DNA-templated transcription"/>
    <property type="evidence" value="ECO:0007669"/>
    <property type="project" value="InterPro"/>
</dbReference>
<dbReference type="GO" id="GO:0003899">
    <property type="term" value="F:DNA-directed RNA polymerase activity"/>
    <property type="evidence" value="ECO:0007669"/>
    <property type="project" value="InterPro"/>
</dbReference>
<evidence type="ECO:0000313" key="1">
    <source>
        <dbReference type="EMBL" id="SVD29257.1"/>
    </source>
</evidence>
<dbReference type="InterPro" id="IPR012340">
    <property type="entry name" value="NA-bd_OB-fold"/>
</dbReference>
<dbReference type="EMBL" id="UINC01141493">
    <property type="protein sequence ID" value="SVD29257.1"/>
    <property type="molecule type" value="Genomic_DNA"/>
</dbReference>
<dbReference type="Gene3D" id="2.40.50.140">
    <property type="entry name" value="Nucleic acid-binding proteins"/>
    <property type="match status" value="1"/>
</dbReference>
<proteinExistence type="predicted"/>
<accession>A0A382U5M4</accession>